<dbReference type="HAMAP" id="MF_00276">
    <property type="entry name" value="KdpC"/>
    <property type="match status" value="1"/>
</dbReference>
<keyword evidence="1 11" id="KW-0813">Transport</keyword>
<dbReference type="PIRSF" id="PIRSF001296">
    <property type="entry name" value="K_ATPase_KdpC"/>
    <property type="match status" value="1"/>
</dbReference>
<dbReference type="AlphaFoldDB" id="A0A4Q1C9C3"/>
<evidence type="ECO:0000256" key="8">
    <source>
        <dbReference type="ARBA" id="ARBA00022989"/>
    </source>
</evidence>
<dbReference type="Pfam" id="PF02669">
    <property type="entry name" value="KdpC"/>
    <property type="match status" value="1"/>
</dbReference>
<evidence type="ECO:0000256" key="4">
    <source>
        <dbReference type="ARBA" id="ARBA00022692"/>
    </source>
</evidence>
<evidence type="ECO:0000256" key="1">
    <source>
        <dbReference type="ARBA" id="ARBA00022448"/>
    </source>
</evidence>
<dbReference type="GO" id="GO:0016787">
    <property type="term" value="F:hydrolase activity"/>
    <property type="evidence" value="ECO:0007669"/>
    <property type="project" value="UniProtKB-KW"/>
</dbReference>
<keyword evidence="10 11" id="KW-0472">Membrane</keyword>
<evidence type="ECO:0000313" key="13">
    <source>
        <dbReference type="Proteomes" id="UP000290218"/>
    </source>
</evidence>
<keyword evidence="8 11" id="KW-1133">Transmembrane helix</keyword>
<keyword evidence="3 11" id="KW-0633">Potassium transport</keyword>
<comment type="subcellular location">
    <subcellularLocation>
        <location evidence="11">Cell membrane</location>
        <topology evidence="11">Single-pass membrane protein</topology>
    </subcellularLocation>
</comment>
<keyword evidence="7 11" id="KW-0630">Potassium</keyword>
<evidence type="ECO:0000313" key="12">
    <source>
        <dbReference type="EMBL" id="RXK55585.1"/>
    </source>
</evidence>
<evidence type="ECO:0000256" key="9">
    <source>
        <dbReference type="ARBA" id="ARBA00023065"/>
    </source>
</evidence>
<keyword evidence="4 11" id="KW-0812">Transmembrane</keyword>
<dbReference type="NCBIfam" id="TIGR00681">
    <property type="entry name" value="kdpC"/>
    <property type="match status" value="1"/>
</dbReference>
<evidence type="ECO:0000256" key="10">
    <source>
        <dbReference type="ARBA" id="ARBA00023136"/>
    </source>
</evidence>
<dbReference type="EMBL" id="SDHX01000001">
    <property type="protein sequence ID" value="RXK55585.1"/>
    <property type="molecule type" value="Genomic_DNA"/>
</dbReference>
<keyword evidence="12" id="KW-0378">Hydrolase</keyword>
<keyword evidence="9 11" id="KW-0406">Ion transport</keyword>
<reference evidence="12 13" key="1">
    <citation type="submission" date="2019-01" db="EMBL/GenBank/DDBJ databases">
        <title>Lacunisphaera sp. strain TWA-58.</title>
        <authorList>
            <person name="Chen W.-M."/>
        </authorList>
    </citation>
    <scope>NUCLEOTIDE SEQUENCE [LARGE SCALE GENOMIC DNA]</scope>
    <source>
        <strain evidence="12 13">TWA-58</strain>
    </source>
</reference>
<keyword evidence="5 11" id="KW-0547">Nucleotide-binding</keyword>
<dbReference type="PANTHER" id="PTHR30042:SF2">
    <property type="entry name" value="POTASSIUM-TRANSPORTING ATPASE KDPC SUBUNIT"/>
    <property type="match status" value="1"/>
</dbReference>
<evidence type="ECO:0000256" key="6">
    <source>
        <dbReference type="ARBA" id="ARBA00022840"/>
    </source>
</evidence>
<comment type="function">
    <text evidence="11">Part of the high-affinity ATP-driven potassium transport (or Kdp) system, which catalyzes the hydrolysis of ATP coupled with the electrogenic transport of potassium into the cytoplasm. This subunit acts as a catalytic chaperone that increases the ATP-binding affinity of the ATP-hydrolyzing subunit KdpB by the formation of a transient KdpB/KdpC/ATP ternary complex.</text>
</comment>
<accession>A0A4Q1C9C3</accession>
<dbReference type="GO" id="GO:0005886">
    <property type="term" value="C:plasma membrane"/>
    <property type="evidence" value="ECO:0007669"/>
    <property type="project" value="UniProtKB-SubCell"/>
</dbReference>
<sequence>MKTFFSSLRLLGVLTLLTGLLYPLAVWAVGQAFFRDAAEGSQLHREGRLVGSALLAQKTTDPRYFWSRPSAGDYATVASGASNQAWSNAKLAAAIAERRAAHGGAAALPADLLTGSGGGLDPHLSPAAVIAQKDRVAQARHLNAAQRIALNDLVARHIEGGQFTPARVNILRLNLALDTAFPSP</sequence>
<dbReference type="InterPro" id="IPR003820">
    <property type="entry name" value="KdpC"/>
</dbReference>
<keyword evidence="6 11" id="KW-0067">ATP-binding</keyword>
<name>A0A4Q1C9C3_9BACT</name>
<organism evidence="12 13">
    <name type="scientific">Oleiharenicola lentus</name>
    <dbReference type="NCBI Taxonomy" id="2508720"/>
    <lineage>
        <taxon>Bacteria</taxon>
        <taxon>Pseudomonadati</taxon>
        <taxon>Verrucomicrobiota</taxon>
        <taxon>Opitutia</taxon>
        <taxon>Opitutales</taxon>
        <taxon>Opitutaceae</taxon>
        <taxon>Oleiharenicola</taxon>
    </lineage>
</organism>
<evidence type="ECO:0000256" key="7">
    <source>
        <dbReference type="ARBA" id="ARBA00022958"/>
    </source>
</evidence>
<protein>
    <recommendedName>
        <fullName evidence="11">Potassium-transporting ATPase KdpC subunit</fullName>
    </recommendedName>
    <alternativeName>
        <fullName evidence="11">ATP phosphohydrolase [potassium-transporting] C chain</fullName>
    </alternativeName>
    <alternativeName>
        <fullName evidence="11">Potassium-binding and translocating subunit C</fullName>
    </alternativeName>
    <alternativeName>
        <fullName evidence="11">Potassium-translocating ATPase C chain</fullName>
    </alternativeName>
</protein>
<evidence type="ECO:0000256" key="2">
    <source>
        <dbReference type="ARBA" id="ARBA00022475"/>
    </source>
</evidence>
<evidence type="ECO:0000256" key="5">
    <source>
        <dbReference type="ARBA" id="ARBA00022741"/>
    </source>
</evidence>
<dbReference type="PANTHER" id="PTHR30042">
    <property type="entry name" value="POTASSIUM-TRANSPORTING ATPASE C CHAIN"/>
    <property type="match status" value="1"/>
</dbReference>
<proteinExistence type="inferred from homology"/>
<dbReference type="OrthoDB" id="9809491at2"/>
<dbReference type="GO" id="GO:0005524">
    <property type="term" value="F:ATP binding"/>
    <property type="evidence" value="ECO:0007669"/>
    <property type="project" value="UniProtKB-UniRule"/>
</dbReference>
<dbReference type="GO" id="GO:0008556">
    <property type="term" value="F:P-type potassium transmembrane transporter activity"/>
    <property type="evidence" value="ECO:0007669"/>
    <property type="project" value="InterPro"/>
</dbReference>
<comment type="similarity">
    <text evidence="11">Belongs to the KdpC family.</text>
</comment>
<evidence type="ECO:0000256" key="11">
    <source>
        <dbReference type="HAMAP-Rule" id="MF_00276"/>
    </source>
</evidence>
<dbReference type="RefSeq" id="WP_129046950.1">
    <property type="nucleotide sequence ID" value="NZ_SDHX01000001.1"/>
</dbReference>
<dbReference type="Proteomes" id="UP000290218">
    <property type="component" value="Unassembled WGS sequence"/>
</dbReference>
<comment type="subunit">
    <text evidence="11">The system is composed of three essential subunits: KdpA, KdpB and KdpC.</text>
</comment>
<gene>
    <name evidence="11 12" type="primary">kdpC</name>
    <name evidence="12" type="ORF">ESB00_06760</name>
</gene>
<keyword evidence="13" id="KW-1185">Reference proteome</keyword>
<keyword evidence="2 11" id="KW-1003">Cell membrane</keyword>
<evidence type="ECO:0000256" key="3">
    <source>
        <dbReference type="ARBA" id="ARBA00022538"/>
    </source>
</evidence>
<comment type="caution">
    <text evidence="12">The sequence shown here is derived from an EMBL/GenBank/DDBJ whole genome shotgun (WGS) entry which is preliminary data.</text>
</comment>